<dbReference type="Proteomes" id="UP000002247">
    <property type="component" value="Chromosome"/>
</dbReference>
<feature type="compositionally biased region" description="Low complexity" evidence="2">
    <location>
        <begin position="371"/>
        <end position="380"/>
    </location>
</feature>
<feature type="compositionally biased region" description="Gly residues" evidence="2">
    <location>
        <begin position="268"/>
        <end position="280"/>
    </location>
</feature>
<dbReference type="AlphaFoldDB" id="D6Z9A0"/>
<organism evidence="3 4">
    <name type="scientific">Segniliparus rotundus (strain ATCC BAA-972 / CDC 1076 / CIP 108378 / DSM 44985 / JCM 13578)</name>
    <dbReference type="NCBI Taxonomy" id="640132"/>
    <lineage>
        <taxon>Bacteria</taxon>
        <taxon>Bacillati</taxon>
        <taxon>Actinomycetota</taxon>
        <taxon>Actinomycetes</taxon>
        <taxon>Mycobacteriales</taxon>
        <taxon>Segniliparaceae</taxon>
        <taxon>Segniliparus</taxon>
    </lineage>
</organism>
<evidence type="ECO:0000256" key="1">
    <source>
        <dbReference type="SAM" id="Coils"/>
    </source>
</evidence>
<feature type="compositionally biased region" description="Low complexity" evidence="2">
    <location>
        <begin position="281"/>
        <end position="303"/>
    </location>
</feature>
<feature type="compositionally biased region" description="Basic and acidic residues" evidence="2">
    <location>
        <begin position="154"/>
        <end position="163"/>
    </location>
</feature>
<feature type="compositionally biased region" description="Gly residues" evidence="2">
    <location>
        <begin position="381"/>
        <end position="394"/>
    </location>
</feature>
<dbReference type="STRING" id="640132.Srot_2075"/>
<dbReference type="RefSeq" id="WP_013138982.1">
    <property type="nucleotide sequence ID" value="NC_014168.1"/>
</dbReference>
<feature type="region of interest" description="Disordered" evidence="2">
    <location>
        <begin position="154"/>
        <end position="303"/>
    </location>
</feature>
<feature type="region of interest" description="Disordered" evidence="2">
    <location>
        <begin position="333"/>
        <end position="401"/>
    </location>
</feature>
<keyword evidence="1" id="KW-0175">Coiled coil</keyword>
<gene>
    <name evidence="3" type="ordered locus">Srot_2075</name>
</gene>
<dbReference type="HOGENOM" id="CLU_021244_0_0_11"/>
<feature type="coiled-coil region" evidence="1">
    <location>
        <begin position="33"/>
        <end position="60"/>
    </location>
</feature>
<evidence type="ECO:0000313" key="3">
    <source>
        <dbReference type="EMBL" id="ADG98530.1"/>
    </source>
</evidence>
<evidence type="ECO:0000313" key="4">
    <source>
        <dbReference type="Proteomes" id="UP000002247"/>
    </source>
</evidence>
<name>D6Z9A0_SEGRD</name>
<sequence>MSGMDWPDELGAFKDIADKYYSDADESVLHTSAEAHKRGLADLQSALEEADQAYTELLGAFELDGKQSDAYAAVRERRQEFRHKGGALAAKALAGQQFMEAAAAPVRNSKSSDQDAGHKALETMQKTQFWPDWILHRAGKETHLEQARKQLEDEMAHNKDRRVQTLQGSYKPPADGEYGFDGQPTSWTDGSMGGGDLERSGNDQSSMRGGGFQQGGARQPAMGGGDLERSGSNRSSFGGGGFAYAGRDTNMHGGEYQRSGAQSASDGSSGGGQGSVGGGQSPAAVSSRAGASSGSASTGLQSGAAVAEHLASAPPPSGSPRGASAPLIGGLGAAPLGGPGQSGRIASVGGAGGGDAPRTAAQGSVATEKLAASPASSGAGSQHGSGLSRGGGSVGAAHGATQAQSAQQAALKDALRTGDAAAGAARAADRVAGHGDVLGTARATELSHTALQAAHGQTAALLSALGGLEGSLAQAHPASGAGELAALIACGGVVRGAGRAGFLADGVTWGRVQRPPFQHVPLGALGFLFHDMRVAPNEAAGVCRPVVARATTTGWLGEFDPAMRLAEGTRILDRSQAPAGTDHITEPGLLACGLARWLLAEGLDGDRSWRLVAVCFLEEPDEKAVHALATMPHPVESYWPGRPGYDLGDAPEKAVADPRSLSAQELALKQAHPLQHAQDLARLDPDGLYDPAGLPPKEAAWYRESADRAGRPQLANARWRQELDQYYREERGISALQW</sequence>
<evidence type="ECO:0000256" key="2">
    <source>
        <dbReference type="SAM" id="MobiDB-lite"/>
    </source>
</evidence>
<dbReference type="EMBL" id="CP001958">
    <property type="protein sequence ID" value="ADG98530.1"/>
    <property type="molecule type" value="Genomic_DNA"/>
</dbReference>
<accession>D6Z9A0</accession>
<protein>
    <submittedName>
        <fullName evidence="3">Uncharacterized protein</fullName>
    </submittedName>
</protein>
<keyword evidence="4" id="KW-1185">Reference proteome</keyword>
<reference evidence="3 4" key="1">
    <citation type="journal article" date="2010" name="Stand. Genomic Sci.">
        <title>Complete genome sequence of Segniliparus rotundus type strain (CDC 1076).</title>
        <authorList>
            <person name="Sikorski J."/>
            <person name="Lapidus A."/>
            <person name="Copeland A."/>
            <person name="Misra M."/>
            <person name="Glavina Del Rio T."/>
            <person name="Nolan M."/>
            <person name="Lucas S."/>
            <person name="Chen F."/>
            <person name="Tice H."/>
            <person name="Cheng J.F."/>
            <person name="Jando M."/>
            <person name="Schneider S."/>
            <person name="Bruce D."/>
            <person name="Goodwin L."/>
            <person name="Pitluck S."/>
            <person name="Liolios K."/>
            <person name="Mikhailova N."/>
            <person name="Pati A."/>
            <person name="Ivanova N."/>
            <person name="Mavromatis K."/>
            <person name="Chen A."/>
            <person name="Palaniappan K."/>
            <person name="Chertkov O."/>
            <person name="Land M."/>
            <person name="Hauser L."/>
            <person name="Chang Y.J."/>
            <person name="Jeffries C.D."/>
            <person name="Brettin T."/>
            <person name="Detter J.C."/>
            <person name="Han C."/>
            <person name="Rohde M."/>
            <person name="Goker M."/>
            <person name="Bristow J."/>
            <person name="Eisen J.A."/>
            <person name="Markowitz V."/>
            <person name="Hugenholtz P."/>
            <person name="Kyrpides N.C."/>
            <person name="Klenk H.P."/>
        </authorList>
    </citation>
    <scope>NUCLEOTIDE SEQUENCE [LARGE SCALE GENOMIC DNA]</scope>
    <source>
        <strain evidence="4">ATCC BAA-972 / CDC 1076 / CIP 108378 / DSM 44985 / JCM 13578</strain>
    </source>
</reference>
<proteinExistence type="predicted"/>
<dbReference type="KEGG" id="srt:Srot_2075"/>